<protein>
    <submittedName>
        <fullName evidence="3">Bifunctional oligoribonuclease/PAP phosphatase NrnA</fullName>
    </submittedName>
</protein>
<dbReference type="Gene3D" id="3.90.1640.10">
    <property type="entry name" value="inorganic pyrophosphatase (n-terminal core)"/>
    <property type="match status" value="1"/>
</dbReference>
<dbReference type="AlphaFoldDB" id="A0A9D1PHK9"/>
<feature type="domain" description="DDH" evidence="1">
    <location>
        <begin position="18"/>
        <end position="153"/>
    </location>
</feature>
<dbReference type="InterPro" id="IPR038763">
    <property type="entry name" value="DHH_sf"/>
</dbReference>
<dbReference type="Gene3D" id="3.10.310.30">
    <property type="match status" value="1"/>
</dbReference>
<proteinExistence type="predicted"/>
<dbReference type="InterPro" id="IPR003156">
    <property type="entry name" value="DHHA1_dom"/>
</dbReference>
<dbReference type="PANTHER" id="PTHR47618:SF1">
    <property type="entry name" value="BIFUNCTIONAL OLIGORIBONUCLEASE AND PAP PHOSPHATASE NRNA"/>
    <property type="match status" value="1"/>
</dbReference>
<dbReference type="Pfam" id="PF01368">
    <property type="entry name" value="DHH"/>
    <property type="match status" value="1"/>
</dbReference>
<evidence type="ECO:0000313" key="4">
    <source>
        <dbReference type="Proteomes" id="UP000886808"/>
    </source>
</evidence>
<feature type="domain" description="DHHA1" evidence="2">
    <location>
        <begin position="216"/>
        <end position="310"/>
    </location>
</feature>
<evidence type="ECO:0000259" key="1">
    <source>
        <dbReference type="Pfam" id="PF01368"/>
    </source>
</evidence>
<sequence length="323" mass="35264">MSNVSVIEAAELLIKADNILIITHRRPDGDTTGCAGALCRALCQIGKNAYILENPDITKRYKPLVEPYKADDNFVPDFVVTTDIADINLFTPNAEKYIGKIDLVLDHHKSNSNFGKYNLVRANAGACGEVILDVIEHMGASLTTDIAECVYIALSTDTGCFKFSNTTPDTLRGAAKCLEAGVDGGEINRALFEVKTWPRFQMERIIFDKMQFENDKKVAIAKLYRKDIDETGADMDDLDSIASLTRQIEGVEVGITLTENKDGTVKASVRTTKEVDASAICAKCGGGGHIRAAGASFDENIDIETAYKMIVNATMEVYRETNG</sequence>
<dbReference type="EMBL" id="DXIE01000032">
    <property type="protein sequence ID" value="HIV62283.1"/>
    <property type="molecule type" value="Genomic_DNA"/>
</dbReference>
<dbReference type="InterPro" id="IPR001667">
    <property type="entry name" value="DDH_dom"/>
</dbReference>
<reference evidence="3" key="1">
    <citation type="journal article" date="2021" name="PeerJ">
        <title>Extensive microbial diversity within the chicken gut microbiome revealed by metagenomics and culture.</title>
        <authorList>
            <person name="Gilroy R."/>
            <person name="Ravi A."/>
            <person name="Getino M."/>
            <person name="Pursley I."/>
            <person name="Horton D.L."/>
            <person name="Alikhan N.F."/>
            <person name="Baker D."/>
            <person name="Gharbi K."/>
            <person name="Hall N."/>
            <person name="Watson M."/>
            <person name="Adriaenssens E.M."/>
            <person name="Foster-Nyarko E."/>
            <person name="Jarju S."/>
            <person name="Secka A."/>
            <person name="Antonio M."/>
            <person name="Oren A."/>
            <person name="Chaudhuri R.R."/>
            <person name="La Ragione R."/>
            <person name="Hildebrand F."/>
            <person name="Pallen M.J."/>
        </authorList>
    </citation>
    <scope>NUCLEOTIDE SEQUENCE</scope>
    <source>
        <strain evidence="3">CHK193-4272</strain>
    </source>
</reference>
<reference evidence="3" key="2">
    <citation type="submission" date="2021-04" db="EMBL/GenBank/DDBJ databases">
        <authorList>
            <person name="Gilroy R."/>
        </authorList>
    </citation>
    <scope>NUCLEOTIDE SEQUENCE</scope>
    <source>
        <strain evidence="3">CHK193-4272</strain>
    </source>
</reference>
<dbReference type="SUPFAM" id="SSF64182">
    <property type="entry name" value="DHH phosphoesterases"/>
    <property type="match status" value="1"/>
</dbReference>
<dbReference type="Pfam" id="PF02272">
    <property type="entry name" value="DHHA1"/>
    <property type="match status" value="1"/>
</dbReference>
<evidence type="ECO:0000259" key="2">
    <source>
        <dbReference type="Pfam" id="PF02272"/>
    </source>
</evidence>
<dbReference type="GO" id="GO:0003676">
    <property type="term" value="F:nucleic acid binding"/>
    <property type="evidence" value="ECO:0007669"/>
    <property type="project" value="InterPro"/>
</dbReference>
<dbReference type="InterPro" id="IPR051319">
    <property type="entry name" value="Oligoribo/pAp-PDE_c-di-AMP_PDE"/>
</dbReference>
<evidence type="ECO:0000313" key="3">
    <source>
        <dbReference type="EMBL" id="HIV62283.1"/>
    </source>
</evidence>
<comment type="caution">
    <text evidence="3">The sequence shown here is derived from an EMBL/GenBank/DDBJ whole genome shotgun (WGS) entry which is preliminary data.</text>
</comment>
<organism evidence="3 4">
    <name type="scientific">Candidatus Butyricicoccus avistercoris</name>
    <dbReference type="NCBI Taxonomy" id="2838518"/>
    <lineage>
        <taxon>Bacteria</taxon>
        <taxon>Bacillati</taxon>
        <taxon>Bacillota</taxon>
        <taxon>Clostridia</taxon>
        <taxon>Eubacteriales</taxon>
        <taxon>Butyricicoccaceae</taxon>
        <taxon>Butyricicoccus</taxon>
    </lineage>
</organism>
<gene>
    <name evidence="3" type="ORF">H9746_05535</name>
</gene>
<name>A0A9D1PHK9_9FIRM</name>
<dbReference type="Proteomes" id="UP000886808">
    <property type="component" value="Unassembled WGS sequence"/>
</dbReference>
<dbReference type="PANTHER" id="PTHR47618">
    <property type="entry name" value="BIFUNCTIONAL OLIGORIBONUCLEASE AND PAP PHOSPHATASE NRNA"/>
    <property type="match status" value="1"/>
</dbReference>
<accession>A0A9D1PHK9</accession>